<accession>A0A1M5JPP7</accession>
<dbReference type="STRING" id="1123382.SAMN02745221_00176"/>
<reference evidence="2" key="1">
    <citation type="submission" date="2016-11" db="EMBL/GenBank/DDBJ databases">
        <authorList>
            <person name="Varghese N."/>
            <person name="Submissions S."/>
        </authorList>
    </citation>
    <scope>NUCLEOTIDE SEQUENCE [LARGE SCALE GENOMIC DNA]</scope>
    <source>
        <strain evidence="2">DSM 11003</strain>
    </source>
</reference>
<gene>
    <name evidence="1" type="ORF">SAMN02745221_00176</name>
</gene>
<dbReference type="Proteomes" id="UP000242329">
    <property type="component" value="Unassembled WGS sequence"/>
</dbReference>
<dbReference type="InterPro" id="IPR003787">
    <property type="entry name" value="Sulphur_relay_DsrE/F-like"/>
</dbReference>
<dbReference type="NCBIfam" id="NF040732">
    <property type="entry name" value="DsrE_rel_SaoD"/>
    <property type="match status" value="1"/>
</dbReference>
<dbReference type="AlphaFoldDB" id="A0A1M5JPP7"/>
<evidence type="ECO:0000313" key="1">
    <source>
        <dbReference type="EMBL" id="SHG42546.1"/>
    </source>
</evidence>
<dbReference type="SUPFAM" id="SSF75169">
    <property type="entry name" value="DsrEFH-like"/>
    <property type="match status" value="1"/>
</dbReference>
<evidence type="ECO:0000313" key="2">
    <source>
        <dbReference type="Proteomes" id="UP000242329"/>
    </source>
</evidence>
<organism evidence="1 2">
    <name type="scientific">Thermosyntropha lipolytica DSM 11003</name>
    <dbReference type="NCBI Taxonomy" id="1123382"/>
    <lineage>
        <taxon>Bacteria</taxon>
        <taxon>Bacillati</taxon>
        <taxon>Bacillota</taxon>
        <taxon>Clostridia</taxon>
        <taxon>Eubacteriales</taxon>
        <taxon>Syntrophomonadaceae</taxon>
        <taxon>Thermosyntropha</taxon>
    </lineage>
</organism>
<dbReference type="Pfam" id="PF02635">
    <property type="entry name" value="DsrE"/>
    <property type="match status" value="1"/>
</dbReference>
<dbReference type="InterPro" id="IPR027396">
    <property type="entry name" value="DsrEFH-like"/>
</dbReference>
<sequence>MMKVAYVFSSPNSQKILKNMIIPQIMEDRHGVEVVGMFFFMDNTFFLLNGTEMGESLQKLHEKTGLLLMACDQCAYERGIADQIIPGASIGCFPHLYASLGSIGVDQVITL</sequence>
<dbReference type="EMBL" id="FQWY01000003">
    <property type="protein sequence ID" value="SHG42546.1"/>
    <property type="molecule type" value="Genomic_DNA"/>
</dbReference>
<dbReference type="Gene3D" id="3.40.1260.10">
    <property type="entry name" value="DsrEFH-like"/>
    <property type="match status" value="1"/>
</dbReference>
<keyword evidence="2" id="KW-1185">Reference proteome</keyword>
<name>A0A1M5JPP7_9FIRM</name>
<protein>
    <submittedName>
        <fullName evidence="1">DsrE/DsrF-like family protein</fullName>
    </submittedName>
</protein>
<proteinExistence type="predicted"/>